<evidence type="ECO:0000313" key="8">
    <source>
        <dbReference type="EMBL" id="KPH63249.1"/>
    </source>
</evidence>
<keyword evidence="8" id="KW-0675">Receptor</keyword>
<dbReference type="Gene3D" id="2.40.170.20">
    <property type="entry name" value="TonB-dependent receptor, beta-barrel domain"/>
    <property type="match status" value="1"/>
</dbReference>
<feature type="domain" description="TonB-dependent receptor plug" evidence="7">
    <location>
        <begin position="60"/>
        <end position="167"/>
    </location>
</feature>
<proteinExistence type="inferred from homology"/>
<dbReference type="InterPro" id="IPR036942">
    <property type="entry name" value="Beta-barrel_TonB_sf"/>
</dbReference>
<keyword evidence="3" id="KW-0998">Cell outer membrane</keyword>
<protein>
    <submittedName>
        <fullName evidence="8">TonB-dependent receptor</fullName>
    </submittedName>
</protein>
<dbReference type="PATRIC" id="fig|187330.3.peg.4092"/>
<keyword evidence="5" id="KW-0732">Signal</keyword>
<reference evidence="8 9" key="1">
    <citation type="submission" date="2015-08" db="EMBL/GenBank/DDBJ databases">
        <title>Draft Genome Sequence of Pseudoalteromonas porphyrae UCD-SED14.</title>
        <authorList>
            <person name="Coil D.A."/>
            <person name="Jospin G."/>
            <person name="Lee R.D."/>
            <person name="Eisen J.A."/>
        </authorList>
    </citation>
    <scope>NUCLEOTIDE SEQUENCE [LARGE SCALE GENOMIC DNA]</scope>
    <source>
        <strain evidence="8 9">UCD-SED14</strain>
    </source>
</reference>
<dbReference type="Pfam" id="PF07715">
    <property type="entry name" value="Plug"/>
    <property type="match status" value="1"/>
</dbReference>
<keyword evidence="4" id="KW-0798">TonB box</keyword>
<dbReference type="AlphaFoldDB" id="A0A0N0M0B5"/>
<dbReference type="EMBL" id="LHPH01000009">
    <property type="protein sequence ID" value="KPH63249.1"/>
    <property type="molecule type" value="Genomic_DNA"/>
</dbReference>
<dbReference type="OrthoDB" id="8727862at2"/>
<evidence type="ECO:0000256" key="5">
    <source>
        <dbReference type="SAM" id="SignalP"/>
    </source>
</evidence>
<evidence type="ECO:0000256" key="4">
    <source>
        <dbReference type="RuleBase" id="RU003357"/>
    </source>
</evidence>
<dbReference type="PANTHER" id="PTHR40980">
    <property type="entry name" value="PLUG DOMAIN-CONTAINING PROTEIN"/>
    <property type="match status" value="1"/>
</dbReference>
<feature type="signal peptide" evidence="5">
    <location>
        <begin position="1"/>
        <end position="29"/>
    </location>
</feature>
<evidence type="ECO:0000313" key="9">
    <source>
        <dbReference type="Proteomes" id="UP000037848"/>
    </source>
</evidence>
<dbReference type="RefSeq" id="WP_054454179.1">
    <property type="nucleotide sequence ID" value="NZ_LHPH01000009.1"/>
</dbReference>
<dbReference type="CDD" id="cd01347">
    <property type="entry name" value="ligand_gated_channel"/>
    <property type="match status" value="1"/>
</dbReference>
<dbReference type="Proteomes" id="UP000037848">
    <property type="component" value="Unassembled WGS sequence"/>
</dbReference>
<dbReference type="Gene3D" id="2.170.130.10">
    <property type="entry name" value="TonB-dependent receptor, plug domain"/>
    <property type="match status" value="1"/>
</dbReference>
<comment type="caution">
    <text evidence="8">The sequence shown here is derived from an EMBL/GenBank/DDBJ whole genome shotgun (WGS) entry which is preliminary data.</text>
</comment>
<feature type="chain" id="PRO_5005855189" evidence="5">
    <location>
        <begin position="30"/>
        <end position="892"/>
    </location>
</feature>
<feature type="domain" description="TonB-dependent receptor-like beta-barrel" evidence="6">
    <location>
        <begin position="348"/>
        <end position="848"/>
    </location>
</feature>
<dbReference type="GO" id="GO:0009279">
    <property type="term" value="C:cell outer membrane"/>
    <property type="evidence" value="ECO:0007669"/>
    <property type="project" value="UniProtKB-SubCell"/>
</dbReference>
<dbReference type="Pfam" id="PF00593">
    <property type="entry name" value="TonB_dep_Rec_b-barrel"/>
    <property type="match status" value="1"/>
</dbReference>
<organism evidence="8 9">
    <name type="scientific">Pseudoalteromonas porphyrae</name>
    <dbReference type="NCBI Taxonomy" id="187330"/>
    <lineage>
        <taxon>Bacteria</taxon>
        <taxon>Pseudomonadati</taxon>
        <taxon>Pseudomonadota</taxon>
        <taxon>Gammaproteobacteria</taxon>
        <taxon>Alteromonadales</taxon>
        <taxon>Pseudoalteromonadaceae</taxon>
        <taxon>Pseudoalteromonas</taxon>
    </lineage>
</organism>
<comment type="subcellular location">
    <subcellularLocation>
        <location evidence="1 4">Cell outer membrane</location>
    </subcellularLocation>
</comment>
<dbReference type="InterPro" id="IPR012910">
    <property type="entry name" value="Plug_dom"/>
</dbReference>
<dbReference type="SUPFAM" id="SSF56935">
    <property type="entry name" value="Porins"/>
    <property type="match status" value="1"/>
</dbReference>
<dbReference type="InterPro" id="IPR000531">
    <property type="entry name" value="Beta-barrel_TonB"/>
</dbReference>
<evidence type="ECO:0000259" key="7">
    <source>
        <dbReference type="Pfam" id="PF07715"/>
    </source>
</evidence>
<evidence type="ECO:0000256" key="2">
    <source>
        <dbReference type="ARBA" id="ARBA00023136"/>
    </source>
</evidence>
<accession>A0A0N0M0B5</accession>
<name>A0A0N0M0B5_9GAMM</name>
<evidence type="ECO:0000256" key="1">
    <source>
        <dbReference type="ARBA" id="ARBA00004442"/>
    </source>
</evidence>
<sequence length="892" mass="96945">MLAKNFKKSLLAVNIGLVMSAGFTGAAFADEAQVKEGVEVIEVRGIRGSLKASINGKRFSDAVVDVVSAEDVGKFPDGDVGESLARIPGVTVSRQFGQGQQVSIRGASSQLTRTLLNGHTVASTGWYDQQAIDRSFNYAMLPSEMVGGLEVYKSSQANLVEGGIGGTVIVKSRKPLDLDSNSVFASVKGAYGTTAEELNPEVSGLYSWKNDSESFGVLVSGAYSATEYQRNGVETSRNWSGGMAPTTFQQDRDRKALNVALQYRPTDQLEFGLNLMSLDLNANNANGQIIMFPGDDSCVKVDPTNDNCIVREANNTGVSYANGNAGTKYAYAYPDFGAGYFQTWAREASMDSKTVDLDWKYEADSFTFSGRVGNTKSEGGARTALVGEYTNNFDGQVGTWDMTGDQAKFDVVNKNYDSSILPSMIGIQTWALGDSPNSDEETYVNLDFDIPVDFGVITAIKTGLRYADHSVKKQGFKGQLADNYNHESTFRAASEYFPGVVSSGAGFTIPEANGELILSDSLAATDHYTEKKDAYGTVEEENFALYAMADFSSDGIRGNLGLRYISTDASSDYYAFNSKGEYGTTLSTDTASYNELLPSVNVVLDLSEDVILRTSAAQVISRPNYSDMFATTSLSNFDSTQPNTQVASTGNVALKPFKAFQADISVEWYFSEDGMVSIGYFMKDVSSFISTRDANNQQIGLEIPIYKSTPESSPCGTEQADCWSVSQSTNVSGGSIEGIELQIQDAFDNGFGYSVNYTYADATSPGENYPDGNNVFSDSSEHTVNTVGFYENDFFSARLAYNWRSEYIMREAPGWYLNRTHKDFGTLDFSATWSATDYLDVTFEAANILKEDSLQTGVYQYGSAPSDDLEGGFPAWSFEGEATYKMGVAVRF</sequence>
<dbReference type="PANTHER" id="PTHR40980:SF3">
    <property type="entry name" value="TONB-DEPENDENT RECEPTOR-LIKE BETA-BARREL DOMAIN-CONTAINING PROTEIN"/>
    <property type="match status" value="1"/>
</dbReference>
<evidence type="ECO:0000256" key="3">
    <source>
        <dbReference type="ARBA" id="ARBA00023237"/>
    </source>
</evidence>
<keyword evidence="2 4" id="KW-0472">Membrane</keyword>
<evidence type="ECO:0000259" key="6">
    <source>
        <dbReference type="Pfam" id="PF00593"/>
    </source>
</evidence>
<dbReference type="InterPro" id="IPR037066">
    <property type="entry name" value="Plug_dom_sf"/>
</dbReference>
<dbReference type="InterPro" id="IPR010104">
    <property type="entry name" value="TonB_rcpt_bac"/>
</dbReference>
<keyword evidence="9" id="KW-1185">Reference proteome</keyword>
<dbReference type="NCBIfam" id="TIGR01782">
    <property type="entry name" value="TonB-Xanth-Caul"/>
    <property type="match status" value="1"/>
</dbReference>
<comment type="similarity">
    <text evidence="4">Belongs to the TonB-dependent receptor family.</text>
</comment>
<gene>
    <name evidence="8" type="ORF">ADS77_09925</name>
</gene>